<accession>A0A060S389</accession>
<evidence type="ECO:0000256" key="2">
    <source>
        <dbReference type="SAM" id="MobiDB-lite"/>
    </source>
</evidence>
<evidence type="ECO:0000313" key="4">
    <source>
        <dbReference type="Proteomes" id="UP000029665"/>
    </source>
</evidence>
<feature type="compositionally biased region" description="Low complexity" evidence="2">
    <location>
        <begin position="307"/>
        <end position="320"/>
    </location>
</feature>
<feature type="coiled-coil region" evidence="1">
    <location>
        <begin position="175"/>
        <end position="209"/>
    </location>
</feature>
<evidence type="ECO:0000256" key="1">
    <source>
        <dbReference type="SAM" id="Coils"/>
    </source>
</evidence>
<proteinExistence type="predicted"/>
<dbReference type="Gene3D" id="1.20.1270.70">
    <property type="entry name" value="Designed single chain three-helix bundle"/>
    <property type="match status" value="1"/>
</dbReference>
<dbReference type="AlphaFoldDB" id="A0A060S389"/>
<dbReference type="SUPFAM" id="SSF57997">
    <property type="entry name" value="Tropomyosin"/>
    <property type="match status" value="1"/>
</dbReference>
<feature type="region of interest" description="Disordered" evidence="2">
    <location>
        <begin position="225"/>
        <end position="257"/>
    </location>
</feature>
<dbReference type="Proteomes" id="UP000029665">
    <property type="component" value="Unassembled WGS sequence"/>
</dbReference>
<keyword evidence="1" id="KW-0175">Coiled coil</keyword>
<feature type="compositionally biased region" description="Polar residues" evidence="2">
    <location>
        <begin position="242"/>
        <end position="257"/>
    </location>
</feature>
<dbReference type="OrthoDB" id="2758827at2759"/>
<name>A0A060S389_PYCCI</name>
<dbReference type="Gene3D" id="1.20.5.340">
    <property type="match status" value="1"/>
</dbReference>
<dbReference type="EMBL" id="CCBP010000023">
    <property type="protein sequence ID" value="CDO68661.1"/>
    <property type="molecule type" value="Genomic_DNA"/>
</dbReference>
<sequence>MAPANQKPGLIDKSDSSRPHIILRTLPSFSFSTPSHSVNVQLSFHASPIAQDKLRLMAISSVHPPSFRTFGGSDGTPSASDDAHSLPDRSSMTSSLPEGITARVASLEATTQATDKKVDELAVKVDTLSVKVNTLSENFDEHVKKSERSFANLGSMMINLRGDMENRMTIVDTRLNTLETRMTKLETRMTKLETQMSNMSDDLKAIRQTLNTVFILVQNPNASSSAAPLPHGTQLFHPAPNTHATASAPNLPSQSSRRVWRPLRSAFSRFMAHVAQGVHRLEHDVEDVAGGGAVTHEEQQDEEQQEQQEQQQQQPQQEQQPAAGPATTTVQTMIGQHIVDPAILNNMMA</sequence>
<feature type="region of interest" description="Disordered" evidence="2">
    <location>
        <begin position="67"/>
        <end position="96"/>
    </location>
</feature>
<comment type="caution">
    <text evidence="3">The sequence shown here is derived from an EMBL/GenBank/DDBJ whole genome shotgun (WGS) entry which is preliminary data.</text>
</comment>
<gene>
    <name evidence="3" type="ORF">BN946_scf184790.g10</name>
</gene>
<keyword evidence="4" id="KW-1185">Reference proteome</keyword>
<dbReference type="HOGENOM" id="CLU_794862_0_0_1"/>
<organism evidence="3 4">
    <name type="scientific">Pycnoporus cinnabarinus</name>
    <name type="common">Cinnabar-red polypore</name>
    <name type="synonym">Trametes cinnabarina</name>
    <dbReference type="NCBI Taxonomy" id="5643"/>
    <lineage>
        <taxon>Eukaryota</taxon>
        <taxon>Fungi</taxon>
        <taxon>Dikarya</taxon>
        <taxon>Basidiomycota</taxon>
        <taxon>Agaricomycotina</taxon>
        <taxon>Agaricomycetes</taxon>
        <taxon>Polyporales</taxon>
        <taxon>Polyporaceae</taxon>
        <taxon>Trametes</taxon>
    </lineage>
</organism>
<feature type="region of interest" description="Disordered" evidence="2">
    <location>
        <begin position="294"/>
        <end position="328"/>
    </location>
</feature>
<reference evidence="3" key="1">
    <citation type="submission" date="2014-01" db="EMBL/GenBank/DDBJ databases">
        <title>The genome of the white-rot fungus Pycnoporus cinnabarinus: a basidiomycete model with a versatile arsenal for lignocellulosic biomass breakdown.</title>
        <authorList>
            <person name="Levasseur A."/>
            <person name="Lomascolo A."/>
            <person name="Ruiz-Duenas F.J."/>
            <person name="Uzan E."/>
            <person name="Piumi F."/>
            <person name="Kues U."/>
            <person name="Ram A.F.J."/>
            <person name="Murat C."/>
            <person name="Haon M."/>
            <person name="Benoit I."/>
            <person name="Arfi Y."/>
            <person name="Chevret D."/>
            <person name="Drula E."/>
            <person name="Kwon M.J."/>
            <person name="Gouret P."/>
            <person name="Lesage-Meessen L."/>
            <person name="Lombard V."/>
            <person name="Mariette J."/>
            <person name="Noirot C."/>
            <person name="Park J."/>
            <person name="Patyshakuliyeva A."/>
            <person name="Wieneger R.A.B."/>
            <person name="Wosten H.A.B."/>
            <person name="Martin F."/>
            <person name="Coutinho P.M."/>
            <person name="de Vries R."/>
            <person name="Martinez A.T."/>
            <person name="Klopp C."/>
            <person name="Pontarotti P."/>
            <person name="Henrissat B."/>
            <person name="Record E."/>
        </authorList>
    </citation>
    <scope>NUCLEOTIDE SEQUENCE [LARGE SCALE GENOMIC DNA]</scope>
    <source>
        <strain evidence="3">BRFM137</strain>
    </source>
</reference>
<evidence type="ECO:0000313" key="3">
    <source>
        <dbReference type="EMBL" id="CDO68661.1"/>
    </source>
</evidence>
<protein>
    <submittedName>
        <fullName evidence="3">Uncharacterized protein</fullName>
    </submittedName>
</protein>